<dbReference type="PANTHER" id="PTHR38107">
    <property type="match status" value="1"/>
</dbReference>
<reference evidence="8 9" key="1">
    <citation type="submission" date="2009-10" db="EMBL/GenBank/DDBJ databases">
        <authorList>
            <person name="Qin X."/>
            <person name="Bachman B."/>
            <person name="Battles P."/>
            <person name="Bell A."/>
            <person name="Bess C."/>
            <person name="Bickham C."/>
            <person name="Chaboub L."/>
            <person name="Chen D."/>
            <person name="Coyle M."/>
            <person name="Deiros D.R."/>
            <person name="Dinh H."/>
            <person name="Forbes L."/>
            <person name="Fowler G."/>
            <person name="Francisco L."/>
            <person name="Fu Q."/>
            <person name="Gubbala S."/>
            <person name="Hale W."/>
            <person name="Han Y."/>
            <person name="Hemphill L."/>
            <person name="Highlander S.K."/>
            <person name="Hirani K."/>
            <person name="Hogues M."/>
            <person name="Jackson L."/>
            <person name="Jakkamsetti A."/>
            <person name="Javaid M."/>
            <person name="Jiang H."/>
            <person name="Korchina V."/>
            <person name="Kovar C."/>
            <person name="Lara F."/>
            <person name="Lee S."/>
            <person name="Mata R."/>
            <person name="Mathew T."/>
            <person name="Moen C."/>
            <person name="Morales K."/>
            <person name="Munidasa M."/>
            <person name="Nazareth L."/>
            <person name="Ngo R."/>
            <person name="Nguyen L."/>
            <person name="Okwuonu G."/>
            <person name="Ongeri F."/>
            <person name="Patil S."/>
            <person name="Petrosino J."/>
            <person name="Pham C."/>
            <person name="Pham P."/>
            <person name="Pu L.-L."/>
            <person name="Puazo M."/>
            <person name="Raj R."/>
            <person name="Reid J."/>
            <person name="Rouhana J."/>
            <person name="Saada N."/>
            <person name="Shang Y."/>
            <person name="Simmons D."/>
            <person name="Thornton R."/>
            <person name="Warren J."/>
            <person name="Weissenberger G."/>
            <person name="Zhang J."/>
            <person name="Zhang L."/>
            <person name="Zhou C."/>
            <person name="Zhu D."/>
            <person name="Muzny D."/>
            <person name="Worley K."/>
            <person name="Gibbs R."/>
        </authorList>
    </citation>
    <scope>NUCLEOTIDE SEQUENCE [LARGE SCALE GENOMIC DNA]</scope>
    <source>
        <strain evidence="8 9">DSM 17361</strain>
    </source>
</reference>
<dbReference type="Gene3D" id="1.10.530.40">
    <property type="match status" value="1"/>
</dbReference>
<keyword evidence="4 7" id="KW-0378">Hydrolase</keyword>
<gene>
    <name evidence="8" type="primary">lycV</name>
    <name evidence="8" type="ORF">HMPREF0645_2629</name>
</gene>
<evidence type="ECO:0000256" key="2">
    <source>
        <dbReference type="ARBA" id="ARBA00022529"/>
    </source>
</evidence>
<organism evidence="8 9">
    <name type="scientific">Hallella bergensis DSM 17361</name>
    <dbReference type="NCBI Taxonomy" id="585502"/>
    <lineage>
        <taxon>Bacteria</taxon>
        <taxon>Pseudomonadati</taxon>
        <taxon>Bacteroidota</taxon>
        <taxon>Bacteroidia</taxon>
        <taxon>Bacteroidales</taxon>
        <taxon>Prevotellaceae</taxon>
        <taxon>Hallella</taxon>
    </lineage>
</organism>
<dbReference type="EC" id="3.2.1.17" evidence="7"/>
<dbReference type="HOGENOM" id="CLU_091641_3_3_10"/>
<dbReference type="GO" id="GO:0042742">
    <property type="term" value="P:defense response to bacterium"/>
    <property type="evidence" value="ECO:0007669"/>
    <property type="project" value="UniProtKB-KW"/>
</dbReference>
<dbReference type="Proteomes" id="UP000003160">
    <property type="component" value="Unassembled WGS sequence"/>
</dbReference>
<dbReference type="InterPro" id="IPR023346">
    <property type="entry name" value="Lysozyme-like_dom_sf"/>
</dbReference>
<evidence type="ECO:0000313" key="9">
    <source>
        <dbReference type="Proteomes" id="UP000003160"/>
    </source>
</evidence>
<dbReference type="InterPro" id="IPR034690">
    <property type="entry name" value="Endolysin_T4_type"/>
</dbReference>
<evidence type="ECO:0000256" key="5">
    <source>
        <dbReference type="ARBA" id="ARBA00023200"/>
    </source>
</evidence>
<dbReference type="GO" id="GO:0031640">
    <property type="term" value="P:killing of cells of another organism"/>
    <property type="evidence" value="ECO:0007669"/>
    <property type="project" value="UniProtKB-KW"/>
</dbReference>
<accession>D1Q094</accession>
<dbReference type="RefSeq" id="WP_007175024.1">
    <property type="nucleotide sequence ID" value="NZ_GG704783.1"/>
</dbReference>
<dbReference type="OrthoDB" id="5327667at2"/>
<dbReference type="HAMAP" id="MF_04110">
    <property type="entry name" value="ENDOLYSIN_T4"/>
    <property type="match status" value="1"/>
</dbReference>
<dbReference type="Pfam" id="PF00959">
    <property type="entry name" value="Phage_lysozyme"/>
    <property type="match status" value="1"/>
</dbReference>
<keyword evidence="9" id="KW-1185">Reference proteome</keyword>
<evidence type="ECO:0000256" key="4">
    <source>
        <dbReference type="ARBA" id="ARBA00022801"/>
    </source>
</evidence>
<evidence type="ECO:0000313" key="8">
    <source>
        <dbReference type="EMBL" id="EFA42993.1"/>
    </source>
</evidence>
<evidence type="ECO:0000256" key="6">
    <source>
        <dbReference type="ARBA" id="ARBA00023295"/>
    </source>
</evidence>
<comment type="caution">
    <text evidence="8">The sequence shown here is derived from an EMBL/GenBank/DDBJ whole genome shotgun (WGS) entry which is preliminary data.</text>
</comment>
<keyword evidence="3 7" id="KW-0081">Bacteriolytic enzyme</keyword>
<dbReference type="GO" id="GO:0003796">
    <property type="term" value="F:lysozyme activity"/>
    <property type="evidence" value="ECO:0007669"/>
    <property type="project" value="UniProtKB-EC"/>
</dbReference>
<dbReference type="InterPro" id="IPR002196">
    <property type="entry name" value="Glyco_hydro_24"/>
</dbReference>
<dbReference type="EMBL" id="ACKS01000107">
    <property type="protein sequence ID" value="EFA42993.1"/>
    <property type="molecule type" value="Genomic_DNA"/>
</dbReference>
<dbReference type="SUPFAM" id="SSF53955">
    <property type="entry name" value="Lysozyme-like"/>
    <property type="match status" value="1"/>
</dbReference>
<keyword evidence="2 7" id="KW-0929">Antimicrobial</keyword>
<sequence length="141" mass="16368">MKASNQLIVKIKEFEGLRLRAYRDSGGKPTIGYGHTLGVKMGQRITERQAEEMLEQDLWVAGRFPNTMKAIDTQGKYDAVVSFIFNLGVGNFKRSTLYRRILHHAPDRLIQAEFRRWVHSGGKVLPGLVKRREWEARRWVE</sequence>
<keyword evidence="6 7" id="KW-0326">Glycosidase</keyword>
<proteinExistence type="inferred from homology"/>
<dbReference type="InterPro" id="IPR033907">
    <property type="entry name" value="Endolysin_autolysin"/>
</dbReference>
<dbReference type="CDD" id="cd00737">
    <property type="entry name" value="lyz_endolysin_autolysin"/>
    <property type="match status" value="1"/>
</dbReference>
<name>D1Q094_9BACT</name>
<dbReference type="InterPro" id="IPR051018">
    <property type="entry name" value="Bacteriophage_GH24"/>
</dbReference>
<dbReference type="AlphaFoldDB" id="D1Q094"/>
<dbReference type="InterPro" id="IPR023347">
    <property type="entry name" value="Lysozyme_dom_sf"/>
</dbReference>
<dbReference type="GO" id="GO:0016998">
    <property type="term" value="P:cell wall macromolecule catabolic process"/>
    <property type="evidence" value="ECO:0007669"/>
    <property type="project" value="InterPro"/>
</dbReference>
<keyword evidence="5" id="KW-1035">Host cytoplasm</keyword>
<comment type="catalytic activity">
    <reaction evidence="1 7">
        <text>Hydrolysis of (1-&gt;4)-beta-linkages between N-acetylmuramic acid and N-acetyl-D-glucosamine residues in a peptidoglycan and between N-acetyl-D-glucosamine residues in chitodextrins.</text>
        <dbReference type="EC" id="3.2.1.17"/>
    </reaction>
</comment>
<evidence type="ECO:0000256" key="7">
    <source>
        <dbReference type="RuleBase" id="RU003788"/>
    </source>
</evidence>
<dbReference type="GO" id="GO:0009253">
    <property type="term" value="P:peptidoglycan catabolic process"/>
    <property type="evidence" value="ECO:0007669"/>
    <property type="project" value="InterPro"/>
</dbReference>
<dbReference type="eggNOG" id="COG3772">
    <property type="taxonomic scope" value="Bacteria"/>
</dbReference>
<protein>
    <recommendedName>
        <fullName evidence="7">Lysozyme</fullName>
        <ecNumber evidence="7">3.2.1.17</ecNumber>
    </recommendedName>
</protein>
<dbReference type="PANTHER" id="PTHR38107:SF3">
    <property type="entry name" value="LYSOZYME RRRD-RELATED"/>
    <property type="match status" value="1"/>
</dbReference>
<evidence type="ECO:0000256" key="3">
    <source>
        <dbReference type="ARBA" id="ARBA00022638"/>
    </source>
</evidence>
<evidence type="ECO:0000256" key="1">
    <source>
        <dbReference type="ARBA" id="ARBA00000632"/>
    </source>
</evidence>
<comment type="similarity">
    <text evidence="7">Belongs to the glycosyl hydrolase 24 family.</text>
</comment>